<accession>A0ABV7FGN1</accession>
<protein>
    <submittedName>
        <fullName evidence="2">Uncharacterized protein</fullName>
    </submittedName>
</protein>
<name>A0ABV7FGN1_9GAMM</name>
<dbReference type="Proteomes" id="UP001595555">
    <property type="component" value="Unassembled WGS sequence"/>
</dbReference>
<keyword evidence="1" id="KW-0812">Transmembrane</keyword>
<organism evidence="2 3">
    <name type="scientific">Cellvibrio fontiphilus</name>
    <dbReference type="NCBI Taxonomy" id="1815559"/>
    <lineage>
        <taxon>Bacteria</taxon>
        <taxon>Pseudomonadati</taxon>
        <taxon>Pseudomonadota</taxon>
        <taxon>Gammaproteobacteria</taxon>
        <taxon>Cellvibrionales</taxon>
        <taxon>Cellvibrionaceae</taxon>
        <taxon>Cellvibrio</taxon>
    </lineage>
</organism>
<dbReference type="RefSeq" id="WP_378116900.1">
    <property type="nucleotide sequence ID" value="NZ_JBHRTF010000002.1"/>
</dbReference>
<evidence type="ECO:0000256" key="1">
    <source>
        <dbReference type="SAM" id="Phobius"/>
    </source>
</evidence>
<evidence type="ECO:0000313" key="3">
    <source>
        <dbReference type="Proteomes" id="UP001595555"/>
    </source>
</evidence>
<evidence type="ECO:0000313" key="2">
    <source>
        <dbReference type="EMBL" id="MFC3115028.1"/>
    </source>
</evidence>
<feature type="transmembrane region" description="Helical" evidence="1">
    <location>
        <begin position="46"/>
        <end position="67"/>
    </location>
</feature>
<comment type="caution">
    <text evidence="2">The sequence shown here is derived from an EMBL/GenBank/DDBJ whole genome shotgun (WGS) entry which is preliminary data.</text>
</comment>
<sequence>MNPKHLRKHFPELAGLPETEQRRLLEAAYKDVFSPENKLKNWRTNLTSALLMTGLCFLFVLVLRPLVGISPQASAWILMLIALPAYFYIQQRRYISQLRASLKKIYPQM</sequence>
<gene>
    <name evidence="2" type="ORF">ACFODX_05605</name>
</gene>
<proteinExistence type="predicted"/>
<keyword evidence="1" id="KW-1133">Transmembrane helix</keyword>
<reference evidence="3" key="1">
    <citation type="journal article" date="2019" name="Int. J. Syst. Evol. Microbiol.">
        <title>The Global Catalogue of Microorganisms (GCM) 10K type strain sequencing project: providing services to taxonomists for standard genome sequencing and annotation.</title>
        <authorList>
            <consortium name="The Broad Institute Genomics Platform"/>
            <consortium name="The Broad Institute Genome Sequencing Center for Infectious Disease"/>
            <person name="Wu L."/>
            <person name="Ma J."/>
        </authorList>
    </citation>
    <scope>NUCLEOTIDE SEQUENCE [LARGE SCALE GENOMIC DNA]</scope>
    <source>
        <strain evidence="3">KCTC 52237</strain>
    </source>
</reference>
<keyword evidence="3" id="KW-1185">Reference proteome</keyword>
<feature type="transmembrane region" description="Helical" evidence="1">
    <location>
        <begin position="73"/>
        <end position="89"/>
    </location>
</feature>
<dbReference type="EMBL" id="JBHRTF010000002">
    <property type="protein sequence ID" value="MFC3115028.1"/>
    <property type="molecule type" value="Genomic_DNA"/>
</dbReference>
<keyword evidence="1" id="KW-0472">Membrane</keyword>